<organism evidence="1 2">
    <name type="scientific">Hyalomma asiaticum</name>
    <name type="common">Tick</name>
    <dbReference type="NCBI Taxonomy" id="266040"/>
    <lineage>
        <taxon>Eukaryota</taxon>
        <taxon>Metazoa</taxon>
        <taxon>Ecdysozoa</taxon>
        <taxon>Arthropoda</taxon>
        <taxon>Chelicerata</taxon>
        <taxon>Arachnida</taxon>
        <taxon>Acari</taxon>
        <taxon>Parasitiformes</taxon>
        <taxon>Ixodida</taxon>
        <taxon>Ixodoidea</taxon>
        <taxon>Ixodidae</taxon>
        <taxon>Hyalomminae</taxon>
        <taxon>Hyalomma</taxon>
    </lineage>
</organism>
<comment type="caution">
    <text evidence="1">The sequence shown here is derived from an EMBL/GenBank/DDBJ whole genome shotgun (WGS) entry which is preliminary data.</text>
</comment>
<evidence type="ECO:0000313" key="2">
    <source>
        <dbReference type="Proteomes" id="UP000821845"/>
    </source>
</evidence>
<reference evidence="1" key="1">
    <citation type="submission" date="2020-05" db="EMBL/GenBank/DDBJ databases">
        <title>Large-scale comparative analyses of tick genomes elucidate their genetic diversity and vector capacities.</title>
        <authorList>
            <person name="Jia N."/>
            <person name="Wang J."/>
            <person name="Shi W."/>
            <person name="Du L."/>
            <person name="Sun Y."/>
            <person name="Zhan W."/>
            <person name="Jiang J."/>
            <person name="Wang Q."/>
            <person name="Zhang B."/>
            <person name="Ji P."/>
            <person name="Sakyi L.B."/>
            <person name="Cui X."/>
            <person name="Yuan T."/>
            <person name="Jiang B."/>
            <person name="Yang W."/>
            <person name="Lam T.T.-Y."/>
            <person name="Chang Q."/>
            <person name="Ding S."/>
            <person name="Wang X."/>
            <person name="Zhu J."/>
            <person name="Ruan X."/>
            <person name="Zhao L."/>
            <person name="Wei J."/>
            <person name="Que T."/>
            <person name="Du C."/>
            <person name="Cheng J."/>
            <person name="Dai P."/>
            <person name="Han X."/>
            <person name="Huang E."/>
            <person name="Gao Y."/>
            <person name="Liu J."/>
            <person name="Shao H."/>
            <person name="Ye R."/>
            <person name="Li L."/>
            <person name="Wei W."/>
            <person name="Wang X."/>
            <person name="Wang C."/>
            <person name="Yang T."/>
            <person name="Huo Q."/>
            <person name="Li W."/>
            <person name="Guo W."/>
            <person name="Chen H."/>
            <person name="Zhou L."/>
            <person name="Ni X."/>
            <person name="Tian J."/>
            <person name="Zhou Y."/>
            <person name="Sheng Y."/>
            <person name="Liu T."/>
            <person name="Pan Y."/>
            <person name="Xia L."/>
            <person name="Li J."/>
            <person name="Zhao F."/>
            <person name="Cao W."/>
        </authorList>
    </citation>
    <scope>NUCLEOTIDE SEQUENCE</scope>
    <source>
        <strain evidence="1">Hyas-2018</strain>
    </source>
</reference>
<keyword evidence="2" id="KW-1185">Reference proteome</keyword>
<proteinExistence type="predicted"/>
<dbReference type="Proteomes" id="UP000821845">
    <property type="component" value="Chromosome 2"/>
</dbReference>
<accession>A0ACB7T0E9</accession>
<evidence type="ECO:0000313" key="1">
    <source>
        <dbReference type="EMBL" id="KAH6939644.1"/>
    </source>
</evidence>
<sequence>MDVGNVQSVLAQNPCREKQVETILTAMGHPLGGPCQCIFVYGHASTGKTRTVQSIMKTLNVSICKHAFVSGLEAYTPRLLFSAALSQLIGSTDACDNLCDFVRYLAEGLPEALPAYIVVDEAERLRGQGLLGALARLRELSGRLLCCILLSRVPWEKFREAGVSTPYRVHFPQYTASELSQLLGGDTLLPTVLGGTTLSLRELQHAAVGIGTTPEGDGGASWRKEVASRLRQRLQSVYLRESSGSQQSVRIELPFHARFLLLAAYLASYNPPGTDRKFFVKARGAGTKRQNKPNQLSQHLLGPKQFPLNRLVAIFHAIVDEHVAPSAVTLAQVESLVSLRLLARVSREEQLSTPRYKCLVDLDFIRAVASRNVAAVTEDQAHNIFSSGMPQPQ</sequence>
<gene>
    <name evidence="1" type="ORF">HPB50_020245</name>
</gene>
<protein>
    <submittedName>
        <fullName evidence="1">Uncharacterized protein</fullName>
    </submittedName>
</protein>
<dbReference type="EMBL" id="CM023482">
    <property type="protein sequence ID" value="KAH6939644.1"/>
    <property type="molecule type" value="Genomic_DNA"/>
</dbReference>
<name>A0ACB7T0E9_HYAAI</name>